<dbReference type="Pfam" id="PF21599">
    <property type="entry name" value="ZSWIM3_N"/>
    <property type="match status" value="1"/>
</dbReference>
<accession>A0A2P4XYQ6</accession>
<gene>
    <name evidence="3" type="ORF">PHPALM_12833</name>
</gene>
<feature type="domain" description="ZSWIM3 N-terminal" evidence="2">
    <location>
        <begin position="103"/>
        <end position="184"/>
    </location>
</feature>
<dbReference type="OrthoDB" id="127133at2759"/>
<sequence length="208" mass="23848">MTTAGNTKGATFVKETNVNPYSPHITRSVPEPRTRKKQKLRKAPDEAESHQGGETKTFGVNSSFSTEYTPRKRSSKHLDEVESMTIGHDDIKNTVPAFAPTGNFASWDDFEQQFDAYKRKNKLKFHVRSSEKTELYNITHQHKILTQFKYSHKIYRCTHGVTQPSRSKGHRNRKSRFCTCQARLTAIINRVSGNQYGIVIRNQVKQSS</sequence>
<feature type="compositionally biased region" description="Polar residues" evidence="1">
    <location>
        <begin position="1"/>
        <end position="20"/>
    </location>
</feature>
<feature type="compositionally biased region" description="Basic and acidic residues" evidence="1">
    <location>
        <begin position="42"/>
        <end position="53"/>
    </location>
</feature>
<feature type="region of interest" description="Disordered" evidence="1">
    <location>
        <begin position="1"/>
        <end position="79"/>
    </location>
</feature>
<reference evidence="3 4" key="1">
    <citation type="journal article" date="2017" name="Genome Biol. Evol.">
        <title>Phytophthora megakarya and P. palmivora, closely related causal agents of cacao black pod rot, underwent increases in genome sizes and gene numbers by different mechanisms.</title>
        <authorList>
            <person name="Ali S.S."/>
            <person name="Shao J."/>
            <person name="Lary D.J."/>
            <person name="Kronmiller B."/>
            <person name="Shen D."/>
            <person name="Strem M.D."/>
            <person name="Amoako-Attah I."/>
            <person name="Akrofi A.Y."/>
            <person name="Begoude B.A."/>
            <person name="Ten Hoopen G.M."/>
            <person name="Coulibaly K."/>
            <person name="Kebe B.I."/>
            <person name="Melnick R.L."/>
            <person name="Guiltinan M.J."/>
            <person name="Tyler B.M."/>
            <person name="Meinhardt L.W."/>
            <person name="Bailey B.A."/>
        </authorList>
    </citation>
    <scope>NUCLEOTIDE SEQUENCE [LARGE SCALE GENOMIC DNA]</scope>
    <source>
        <strain evidence="4">sbr112.9</strain>
    </source>
</reference>
<evidence type="ECO:0000313" key="3">
    <source>
        <dbReference type="EMBL" id="POM70693.1"/>
    </source>
</evidence>
<keyword evidence="4" id="KW-1185">Reference proteome</keyword>
<evidence type="ECO:0000259" key="2">
    <source>
        <dbReference type="Pfam" id="PF21599"/>
    </source>
</evidence>
<evidence type="ECO:0000256" key="1">
    <source>
        <dbReference type="SAM" id="MobiDB-lite"/>
    </source>
</evidence>
<dbReference type="InterPro" id="IPR048325">
    <property type="entry name" value="ZSWIM3_N"/>
</dbReference>
<protein>
    <recommendedName>
        <fullName evidence="2">ZSWIM3 N-terminal domain-containing protein</fullName>
    </recommendedName>
</protein>
<comment type="caution">
    <text evidence="3">The sequence shown here is derived from an EMBL/GenBank/DDBJ whole genome shotgun (WGS) entry which is preliminary data.</text>
</comment>
<dbReference type="AlphaFoldDB" id="A0A2P4XYQ6"/>
<name>A0A2P4XYQ6_9STRA</name>
<proteinExistence type="predicted"/>
<evidence type="ECO:0000313" key="4">
    <source>
        <dbReference type="Proteomes" id="UP000237271"/>
    </source>
</evidence>
<dbReference type="EMBL" id="NCKW01006840">
    <property type="protein sequence ID" value="POM70693.1"/>
    <property type="molecule type" value="Genomic_DNA"/>
</dbReference>
<dbReference type="Proteomes" id="UP000237271">
    <property type="component" value="Unassembled WGS sequence"/>
</dbReference>
<organism evidence="3 4">
    <name type="scientific">Phytophthora palmivora</name>
    <dbReference type="NCBI Taxonomy" id="4796"/>
    <lineage>
        <taxon>Eukaryota</taxon>
        <taxon>Sar</taxon>
        <taxon>Stramenopiles</taxon>
        <taxon>Oomycota</taxon>
        <taxon>Peronosporomycetes</taxon>
        <taxon>Peronosporales</taxon>
        <taxon>Peronosporaceae</taxon>
        <taxon>Phytophthora</taxon>
    </lineage>
</organism>
<feature type="compositionally biased region" description="Polar residues" evidence="1">
    <location>
        <begin position="54"/>
        <end position="68"/>
    </location>
</feature>